<protein>
    <recommendedName>
        <fullName evidence="3">Chalcone isomerase domain-containing protein</fullName>
    </recommendedName>
</protein>
<dbReference type="Pfam" id="PF16035">
    <property type="entry name" value="Chalcone_2"/>
    <property type="match status" value="1"/>
</dbReference>
<feature type="domain" description="Chalcone isomerase" evidence="3">
    <location>
        <begin position="172"/>
        <end position="374"/>
    </location>
</feature>
<evidence type="ECO:0000259" key="3">
    <source>
        <dbReference type="Pfam" id="PF16035"/>
    </source>
</evidence>
<dbReference type="PANTHER" id="PTHR47284">
    <property type="entry name" value="FATTY-ACID-BINDING PROTEIN 2"/>
    <property type="match status" value="1"/>
</dbReference>
<name>A0A8K0JC31_9HYPO</name>
<dbReference type="OrthoDB" id="18193at2759"/>
<dbReference type="SUPFAM" id="SSF54626">
    <property type="entry name" value="Chalcone isomerase"/>
    <property type="match status" value="1"/>
</dbReference>
<accession>A0A8K0JC31</accession>
<proteinExistence type="predicted"/>
<keyword evidence="2" id="KW-0472">Membrane</keyword>
<dbReference type="Gene3D" id="3.50.70.10">
    <property type="match status" value="1"/>
</dbReference>
<evidence type="ECO:0000256" key="1">
    <source>
        <dbReference type="SAM" id="MobiDB-lite"/>
    </source>
</evidence>
<dbReference type="Proteomes" id="UP000811619">
    <property type="component" value="Unassembled WGS sequence"/>
</dbReference>
<keyword evidence="2" id="KW-1133">Transmembrane helix</keyword>
<sequence length="393" mass="43013">MLRPRAIRPLARASARHHPTTASTTRRACLSTTSICPARATQDFDLNKLNSKRRDYEQNRTAFLAAGAIAGVVSFVYTAWKLKKALDAPSERASTAVRCDAPGSIPTDTFKTEAGERRKVVVHDEHGREIVPTGHGVVAAFPRIMAVDLPGSVDGSPDAPPVAASITDHAGTEFTLVGLGMRTVTFIGIQVYLVGFYVATQDVERLQHYLVKKINPLATTLIPSEKDALRKALRDVAEGEAVWDSVLREAGCRSAFRIVPVRDTDFHHLRDGFVRAIQARSGRDKTYNDEAFGAAMRDFKALFNRGQVPKKKELLLCRDAQGKLAIMYGEGELGSEAPRSLMGTISDERLSRLLWLNYLAGSKVASEGARENIIEGIMEFVERPVGTVATQVV</sequence>
<dbReference type="InterPro" id="IPR036298">
    <property type="entry name" value="Chalcone_isomerase_sf"/>
</dbReference>
<dbReference type="InterPro" id="IPR016087">
    <property type="entry name" value="Chalcone_isomerase"/>
</dbReference>
<dbReference type="PANTHER" id="PTHR47284:SF3">
    <property type="entry name" value="FATTY-ACID-BINDING PROTEIN 2"/>
    <property type="match status" value="1"/>
</dbReference>
<feature type="compositionally biased region" description="Low complexity" evidence="1">
    <location>
        <begin position="1"/>
        <end position="13"/>
    </location>
</feature>
<feature type="transmembrane region" description="Helical" evidence="2">
    <location>
        <begin position="61"/>
        <end position="80"/>
    </location>
</feature>
<evidence type="ECO:0000256" key="2">
    <source>
        <dbReference type="SAM" id="Phobius"/>
    </source>
</evidence>
<dbReference type="InterPro" id="IPR016088">
    <property type="entry name" value="Chalcone_isomerase_3-sand"/>
</dbReference>
<feature type="region of interest" description="Disordered" evidence="1">
    <location>
        <begin position="1"/>
        <end position="26"/>
    </location>
</feature>
<evidence type="ECO:0000313" key="4">
    <source>
        <dbReference type="EMBL" id="KAG5928000.1"/>
    </source>
</evidence>
<dbReference type="GO" id="GO:0016872">
    <property type="term" value="F:intramolecular lyase activity"/>
    <property type="evidence" value="ECO:0007669"/>
    <property type="project" value="InterPro"/>
</dbReference>
<keyword evidence="5" id="KW-1185">Reference proteome</keyword>
<organism evidence="4 5">
    <name type="scientific">Claviceps africana</name>
    <dbReference type="NCBI Taxonomy" id="83212"/>
    <lineage>
        <taxon>Eukaryota</taxon>
        <taxon>Fungi</taxon>
        <taxon>Dikarya</taxon>
        <taxon>Ascomycota</taxon>
        <taxon>Pezizomycotina</taxon>
        <taxon>Sordariomycetes</taxon>
        <taxon>Hypocreomycetidae</taxon>
        <taxon>Hypocreales</taxon>
        <taxon>Clavicipitaceae</taxon>
        <taxon>Claviceps</taxon>
    </lineage>
</organism>
<dbReference type="AlphaFoldDB" id="A0A8K0JC31"/>
<comment type="caution">
    <text evidence="4">The sequence shown here is derived from an EMBL/GenBank/DDBJ whole genome shotgun (WGS) entry which is preliminary data.</text>
</comment>
<dbReference type="EMBL" id="SRPY01000143">
    <property type="protein sequence ID" value="KAG5928000.1"/>
    <property type="molecule type" value="Genomic_DNA"/>
</dbReference>
<reference evidence="4" key="1">
    <citation type="journal article" date="2020" name="bioRxiv">
        <title>Whole genome comparisons of ergot fungi reveals the divergence and evolution of species within the genus Claviceps are the result of varying mechanisms driving genome evolution and host range expansion.</title>
        <authorList>
            <person name="Wyka S.A."/>
            <person name="Mondo S.J."/>
            <person name="Liu M."/>
            <person name="Dettman J."/>
            <person name="Nalam V."/>
            <person name="Broders K.D."/>
        </authorList>
    </citation>
    <scope>NUCLEOTIDE SEQUENCE</scope>
    <source>
        <strain evidence="4">CCC 489</strain>
    </source>
</reference>
<keyword evidence="2" id="KW-0812">Transmembrane</keyword>
<gene>
    <name evidence="4" type="ORF">E4U42_001426</name>
</gene>
<evidence type="ECO:0000313" key="5">
    <source>
        <dbReference type="Proteomes" id="UP000811619"/>
    </source>
</evidence>